<dbReference type="OrthoDB" id="10021397at2759"/>
<dbReference type="Proteomes" id="UP000799444">
    <property type="component" value="Unassembled WGS sequence"/>
</dbReference>
<dbReference type="Pfam" id="PF07690">
    <property type="entry name" value="MFS_1"/>
    <property type="match status" value="1"/>
</dbReference>
<evidence type="ECO:0000256" key="2">
    <source>
        <dbReference type="ARBA" id="ARBA00007520"/>
    </source>
</evidence>
<feature type="transmembrane region" description="Helical" evidence="6">
    <location>
        <begin position="259"/>
        <end position="278"/>
    </location>
</feature>
<comment type="caution">
    <text evidence="8">The sequence shown here is derived from an EMBL/GenBank/DDBJ whole genome shotgun (WGS) entry which is preliminary data.</text>
</comment>
<keyword evidence="3 6" id="KW-0812">Transmembrane</keyword>
<feature type="transmembrane region" description="Helical" evidence="6">
    <location>
        <begin position="290"/>
        <end position="313"/>
    </location>
</feature>
<feature type="transmembrane region" description="Helical" evidence="6">
    <location>
        <begin position="333"/>
        <end position="354"/>
    </location>
</feature>
<dbReference type="EMBL" id="ML996143">
    <property type="protein sequence ID" value="KAF2734797.1"/>
    <property type="molecule type" value="Genomic_DNA"/>
</dbReference>
<dbReference type="InterPro" id="IPR036259">
    <property type="entry name" value="MFS_trans_sf"/>
</dbReference>
<feature type="transmembrane region" description="Helical" evidence="6">
    <location>
        <begin position="182"/>
        <end position="203"/>
    </location>
</feature>
<comment type="subcellular location">
    <subcellularLocation>
        <location evidence="1">Membrane</location>
        <topology evidence="1">Multi-pass membrane protein</topology>
    </subcellularLocation>
</comment>
<evidence type="ECO:0000259" key="7">
    <source>
        <dbReference type="PROSITE" id="PS50850"/>
    </source>
</evidence>
<name>A0A9P4R0Y2_9PLEO</name>
<comment type="similarity">
    <text evidence="2">Belongs to the major facilitator superfamily. TCR/Tet family.</text>
</comment>
<gene>
    <name evidence="8" type="ORF">EJ04DRAFT_602134</name>
</gene>
<dbReference type="PROSITE" id="PS50850">
    <property type="entry name" value="MFS"/>
    <property type="match status" value="1"/>
</dbReference>
<evidence type="ECO:0000256" key="4">
    <source>
        <dbReference type="ARBA" id="ARBA00022989"/>
    </source>
</evidence>
<dbReference type="GO" id="GO:0022857">
    <property type="term" value="F:transmembrane transporter activity"/>
    <property type="evidence" value="ECO:0007669"/>
    <property type="project" value="InterPro"/>
</dbReference>
<evidence type="ECO:0000313" key="9">
    <source>
        <dbReference type="Proteomes" id="UP000799444"/>
    </source>
</evidence>
<evidence type="ECO:0000256" key="3">
    <source>
        <dbReference type="ARBA" id="ARBA00022692"/>
    </source>
</evidence>
<feature type="transmembrane region" description="Helical" evidence="6">
    <location>
        <begin position="69"/>
        <end position="89"/>
    </location>
</feature>
<keyword evidence="4 6" id="KW-1133">Transmembrane helix</keyword>
<evidence type="ECO:0000256" key="1">
    <source>
        <dbReference type="ARBA" id="ARBA00004141"/>
    </source>
</evidence>
<dbReference type="Gene3D" id="1.20.1720.10">
    <property type="entry name" value="Multidrug resistance protein D"/>
    <property type="match status" value="1"/>
</dbReference>
<reference evidence="8" key="1">
    <citation type="journal article" date="2020" name="Stud. Mycol.">
        <title>101 Dothideomycetes genomes: a test case for predicting lifestyles and emergence of pathogens.</title>
        <authorList>
            <person name="Haridas S."/>
            <person name="Albert R."/>
            <person name="Binder M."/>
            <person name="Bloem J."/>
            <person name="Labutti K."/>
            <person name="Salamov A."/>
            <person name="Andreopoulos B."/>
            <person name="Baker S."/>
            <person name="Barry K."/>
            <person name="Bills G."/>
            <person name="Bluhm B."/>
            <person name="Cannon C."/>
            <person name="Castanera R."/>
            <person name="Culley D."/>
            <person name="Daum C."/>
            <person name="Ezra D."/>
            <person name="Gonzalez J."/>
            <person name="Henrissat B."/>
            <person name="Kuo A."/>
            <person name="Liang C."/>
            <person name="Lipzen A."/>
            <person name="Lutzoni F."/>
            <person name="Magnuson J."/>
            <person name="Mondo S."/>
            <person name="Nolan M."/>
            <person name="Ohm R."/>
            <person name="Pangilinan J."/>
            <person name="Park H.-J."/>
            <person name="Ramirez L."/>
            <person name="Alfaro M."/>
            <person name="Sun H."/>
            <person name="Tritt A."/>
            <person name="Yoshinaga Y."/>
            <person name="Zwiers L.-H."/>
            <person name="Turgeon B."/>
            <person name="Goodwin S."/>
            <person name="Spatafora J."/>
            <person name="Crous P."/>
            <person name="Grigoriev I."/>
        </authorList>
    </citation>
    <scope>NUCLEOTIDE SEQUENCE</scope>
    <source>
        <strain evidence="8">CBS 125425</strain>
    </source>
</reference>
<evidence type="ECO:0000256" key="5">
    <source>
        <dbReference type="ARBA" id="ARBA00023136"/>
    </source>
</evidence>
<feature type="transmembrane region" description="Helical" evidence="6">
    <location>
        <begin position="31"/>
        <end position="57"/>
    </location>
</feature>
<keyword evidence="5 6" id="KW-0472">Membrane</keyword>
<evidence type="ECO:0000313" key="8">
    <source>
        <dbReference type="EMBL" id="KAF2734797.1"/>
    </source>
</evidence>
<organism evidence="8 9">
    <name type="scientific">Polyplosphaeria fusca</name>
    <dbReference type="NCBI Taxonomy" id="682080"/>
    <lineage>
        <taxon>Eukaryota</taxon>
        <taxon>Fungi</taxon>
        <taxon>Dikarya</taxon>
        <taxon>Ascomycota</taxon>
        <taxon>Pezizomycotina</taxon>
        <taxon>Dothideomycetes</taxon>
        <taxon>Pleosporomycetidae</taxon>
        <taxon>Pleosporales</taxon>
        <taxon>Tetraplosphaeriaceae</taxon>
        <taxon>Polyplosphaeria</taxon>
    </lineage>
</organism>
<accession>A0A9P4R0Y2</accession>
<dbReference type="SUPFAM" id="SSF103473">
    <property type="entry name" value="MFS general substrate transporter"/>
    <property type="match status" value="1"/>
</dbReference>
<protein>
    <submittedName>
        <fullName evidence="8">MFS transporter</fullName>
    </submittedName>
</protein>
<dbReference type="PANTHER" id="PTHR23501">
    <property type="entry name" value="MAJOR FACILITATOR SUPERFAMILY"/>
    <property type="match status" value="1"/>
</dbReference>
<dbReference type="Gene3D" id="1.20.1250.20">
    <property type="entry name" value="MFS general substrate transporter like domains"/>
    <property type="match status" value="1"/>
</dbReference>
<feature type="transmembrane region" description="Helical" evidence="6">
    <location>
        <begin position="121"/>
        <end position="143"/>
    </location>
</feature>
<feature type="transmembrane region" description="Helical" evidence="6">
    <location>
        <begin position="155"/>
        <end position="176"/>
    </location>
</feature>
<dbReference type="GO" id="GO:0005886">
    <property type="term" value="C:plasma membrane"/>
    <property type="evidence" value="ECO:0007669"/>
    <property type="project" value="TreeGrafter"/>
</dbReference>
<feature type="transmembrane region" description="Helical" evidence="6">
    <location>
        <begin position="228"/>
        <end position="247"/>
    </location>
</feature>
<feature type="transmembrane region" description="Helical" evidence="6">
    <location>
        <begin position="96"/>
        <end position="115"/>
    </location>
</feature>
<evidence type="ECO:0000256" key="6">
    <source>
        <dbReference type="SAM" id="Phobius"/>
    </source>
</evidence>
<feature type="transmembrane region" description="Helical" evidence="6">
    <location>
        <begin position="361"/>
        <end position="381"/>
    </location>
</feature>
<sequence length="514" mass="55009">MSGRTENTPSTTKDEAPKVDDQYVHGLPMSILFIAQCLVAVLIALYMTVIATAVPSITAHFGTIEDVDWYSAAYLLSICSLQPLTAHLYNLFFLKYTFITFLSLFALGNLVGALAPTSAAFIVGRAVAGMGAAGMFNGSMVIMVASFEPSLRPRLMSLSGSMIGIGSVVGPVIGGAITEHAGWRWCLWVFLPPIGAAALVFFVQRIPEQMPKASPLSVVAQIHHKLDLVGFTLFSPASIMFLLAMSWGGSRYAWDSATIIGLLCATPVTVGLFCAWAHHRKDRALIPPSLVAKPVILWGCAVSFAQGSSWIMVAYWLPLWFQSVKGANPQAGGLMMLPTCISQILASVACSILIKRIPYAPFWSIVGNVLTAIGSALLTTFSVSTTSSERIGYQILGGVGRGFAMQMPLVAAQEILPSNQISIAAATLFFFQYFAGAAGNTIAKTIFINALGPALRRYAPNVDAESVIHAGATEVFKMIGAEDRAGVILAYNHALTLTFVSNLEKSFKSEKVVY</sequence>
<proteinExistence type="inferred from homology"/>
<feature type="domain" description="Major facilitator superfamily (MFS) profile" evidence="7">
    <location>
        <begin position="32"/>
        <end position="508"/>
    </location>
</feature>
<dbReference type="AlphaFoldDB" id="A0A9P4R0Y2"/>
<dbReference type="PANTHER" id="PTHR23501:SF193">
    <property type="entry name" value="MULTIDRUG TRANSPORTER, PUTATIVE (AFU_ORTHOLOGUE AFUA_8G00940)-RELATED"/>
    <property type="match status" value="1"/>
</dbReference>
<keyword evidence="9" id="KW-1185">Reference proteome</keyword>
<dbReference type="InterPro" id="IPR020846">
    <property type="entry name" value="MFS_dom"/>
</dbReference>
<dbReference type="InterPro" id="IPR011701">
    <property type="entry name" value="MFS"/>
</dbReference>